<gene>
    <name evidence="1" type="ORF">EDE11_104109</name>
</gene>
<evidence type="ECO:0000313" key="2">
    <source>
        <dbReference type="Proteomes" id="UP000295649"/>
    </source>
</evidence>
<name>A0ABY2CQE6_METMH</name>
<dbReference type="EMBL" id="SMCN01000004">
    <property type="protein sequence ID" value="TCV86165.1"/>
    <property type="molecule type" value="Genomic_DNA"/>
</dbReference>
<proteinExistence type="predicted"/>
<protein>
    <submittedName>
        <fullName evidence="1">Uncharacterized protein</fullName>
    </submittedName>
</protein>
<organism evidence="1 2">
    <name type="scientific">Methylomonas methanica</name>
    <dbReference type="NCBI Taxonomy" id="421"/>
    <lineage>
        <taxon>Bacteria</taxon>
        <taxon>Pseudomonadati</taxon>
        <taxon>Pseudomonadota</taxon>
        <taxon>Gammaproteobacteria</taxon>
        <taxon>Methylococcales</taxon>
        <taxon>Methylococcaceae</taxon>
        <taxon>Methylomonas</taxon>
    </lineage>
</organism>
<sequence>MSQSNRYSVLRIEICFVPFALQIECCDFLILFSLPELSD</sequence>
<accession>A0ABY2CQE6</accession>
<evidence type="ECO:0000313" key="1">
    <source>
        <dbReference type="EMBL" id="TCV86165.1"/>
    </source>
</evidence>
<reference evidence="1 2" key="1">
    <citation type="submission" date="2019-03" db="EMBL/GenBank/DDBJ databases">
        <title>Systems level insights into methane cycling in arid and semi-arid ecosystems.</title>
        <authorList>
            <person name="Kalyuzhnaya M."/>
        </authorList>
    </citation>
    <scope>NUCLEOTIDE SEQUENCE [LARGE SCALE GENOMIC DNA]</scope>
    <source>
        <strain evidence="1 2">S-1</strain>
    </source>
</reference>
<keyword evidence="2" id="KW-1185">Reference proteome</keyword>
<comment type="caution">
    <text evidence="1">The sequence shown here is derived from an EMBL/GenBank/DDBJ whole genome shotgun (WGS) entry which is preliminary data.</text>
</comment>
<dbReference type="Proteomes" id="UP000295649">
    <property type="component" value="Unassembled WGS sequence"/>
</dbReference>